<sequence>MLTLRLTLRASPLALLLRLLLVFASAGVGLLLLNALSHAVQHPSHPAAALPGLLWCLVPLAVTARLAAALVAAEPSASLRSGLDAAGLGPVRLPLLVARTSALPCAVGGGLALLVTVWGQGGAEDGAPVVSLTGTTAELPLAHEALPLPAALTLLSAVPVVAALAAARAAGTETASGGTAPCARASHGRRSTGTATVVAGLVLIAAGLLSAAYAVRAVRHAPETARTGSPGAAELASSPLAAGWLLTALGLVLAGPALTSLAGRLLTAGRPGAVRLLAGKALTRESALAGRPLAALGVVGAAALVAVRARLAETELPAWGPAGTLAAVLVACCLGGVALAAMAGARRSRAPLALLLERLGASRGTQRAVAAVRVAVVATVFTTLTLVAGLLTPLPSH</sequence>
<proteinExistence type="predicted"/>
<keyword evidence="1" id="KW-1133">Transmembrane helix</keyword>
<feature type="transmembrane region" description="Helical" evidence="1">
    <location>
        <begin position="368"/>
        <end position="391"/>
    </location>
</feature>
<feature type="transmembrane region" description="Helical" evidence="1">
    <location>
        <begin position="288"/>
        <end position="307"/>
    </location>
</feature>
<feature type="transmembrane region" description="Helical" evidence="1">
    <location>
        <begin position="244"/>
        <end position="267"/>
    </location>
</feature>
<feature type="transmembrane region" description="Helical" evidence="1">
    <location>
        <begin position="49"/>
        <end position="73"/>
    </location>
</feature>
<reference evidence="2 3" key="1">
    <citation type="submission" date="2018-06" db="EMBL/GenBank/DDBJ databases">
        <title>Streptomyces reniochalinae sp. nov. and Streptomyces diacarnus sp. nov. from marine sponges.</title>
        <authorList>
            <person name="Li L."/>
        </authorList>
    </citation>
    <scope>NUCLEOTIDE SEQUENCE [LARGE SCALE GENOMIC DNA]</scope>
    <source>
        <strain evidence="2 3">LHW51701</strain>
    </source>
</reference>
<dbReference type="Proteomes" id="UP000252914">
    <property type="component" value="Unassembled WGS sequence"/>
</dbReference>
<evidence type="ECO:0000313" key="2">
    <source>
        <dbReference type="EMBL" id="RCG19918.1"/>
    </source>
</evidence>
<keyword evidence="3" id="KW-1185">Reference proteome</keyword>
<protein>
    <submittedName>
        <fullName evidence="2">Uncharacterized protein</fullName>
    </submittedName>
</protein>
<dbReference type="RefSeq" id="WP_114024166.1">
    <property type="nucleotide sequence ID" value="NZ_QOIN01000048.1"/>
</dbReference>
<keyword evidence="1" id="KW-0812">Transmembrane</keyword>
<dbReference type="AlphaFoldDB" id="A0A367EP82"/>
<feature type="transmembrane region" description="Helical" evidence="1">
    <location>
        <begin position="319"/>
        <end position="342"/>
    </location>
</feature>
<gene>
    <name evidence="2" type="ORF">DTL70_24850</name>
</gene>
<organism evidence="2 3">
    <name type="scientific">Streptomyces diacarni</name>
    <dbReference type="NCBI Taxonomy" id="2800381"/>
    <lineage>
        <taxon>Bacteria</taxon>
        <taxon>Bacillati</taxon>
        <taxon>Actinomycetota</taxon>
        <taxon>Actinomycetes</taxon>
        <taxon>Kitasatosporales</taxon>
        <taxon>Streptomycetaceae</taxon>
        <taxon>Streptomyces</taxon>
    </lineage>
</organism>
<accession>A0A367EP82</accession>
<feature type="transmembrane region" description="Helical" evidence="1">
    <location>
        <begin position="194"/>
        <end position="215"/>
    </location>
</feature>
<name>A0A367EP82_9ACTN</name>
<keyword evidence="1" id="KW-0472">Membrane</keyword>
<evidence type="ECO:0000256" key="1">
    <source>
        <dbReference type="SAM" id="Phobius"/>
    </source>
</evidence>
<evidence type="ECO:0000313" key="3">
    <source>
        <dbReference type="Proteomes" id="UP000252914"/>
    </source>
</evidence>
<comment type="caution">
    <text evidence="2">The sequence shown here is derived from an EMBL/GenBank/DDBJ whole genome shotgun (WGS) entry which is preliminary data.</text>
</comment>
<dbReference type="EMBL" id="QOIN01000048">
    <property type="protein sequence ID" value="RCG19918.1"/>
    <property type="molecule type" value="Genomic_DNA"/>
</dbReference>